<sequence length="96" mass="10793">MSPAIRAAIAWLPEEDFATFRAAQVDADRLPATWDQWRQRFERQLKQQGISLETCIRVHVQLDDLRAFCAARGLVMDSRGRSAFAAFKAASGQGLQ</sequence>
<evidence type="ECO:0000313" key="1">
    <source>
        <dbReference type="EMBL" id="MBK1656866.1"/>
    </source>
</evidence>
<protein>
    <submittedName>
        <fullName evidence="1">Uncharacterized protein</fullName>
    </submittedName>
</protein>
<evidence type="ECO:0000313" key="2">
    <source>
        <dbReference type="Proteomes" id="UP000697995"/>
    </source>
</evidence>
<proteinExistence type="predicted"/>
<reference evidence="1 2" key="1">
    <citation type="journal article" date="2020" name="Microorganisms">
        <title>Osmotic Adaptation and Compatible Solute Biosynthesis of Phototrophic Bacteria as Revealed from Genome Analyses.</title>
        <authorList>
            <person name="Imhoff J.F."/>
            <person name="Rahn T."/>
            <person name="Kunzel S."/>
            <person name="Keller A."/>
            <person name="Neulinger S.C."/>
        </authorList>
    </citation>
    <scope>NUCLEOTIDE SEQUENCE [LARGE SCALE GENOMIC DNA]</scope>
    <source>
        <strain evidence="1 2">DSM 15382</strain>
    </source>
</reference>
<organism evidence="1 2">
    <name type="scientific">Paracraurococcus ruber</name>
    <dbReference type="NCBI Taxonomy" id="77675"/>
    <lineage>
        <taxon>Bacteria</taxon>
        <taxon>Pseudomonadati</taxon>
        <taxon>Pseudomonadota</taxon>
        <taxon>Alphaproteobacteria</taxon>
        <taxon>Acetobacterales</taxon>
        <taxon>Roseomonadaceae</taxon>
        <taxon>Paracraurococcus</taxon>
    </lineage>
</organism>
<comment type="caution">
    <text evidence="1">The sequence shown here is derived from an EMBL/GenBank/DDBJ whole genome shotgun (WGS) entry which is preliminary data.</text>
</comment>
<dbReference type="Proteomes" id="UP000697995">
    <property type="component" value="Unassembled WGS sequence"/>
</dbReference>
<keyword evidence="2" id="KW-1185">Reference proteome</keyword>
<name>A0ABS1CRF2_9PROT</name>
<accession>A0ABS1CRF2</accession>
<gene>
    <name evidence="1" type="ORF">CKO45_01320</name>
</gene>
<dbReference type="EMBL" id="NRSG01000004">
    <property type="protein sequence ID" value="MBK1656866.1"/>
    <property type="molecule type" value="Genomic_DNA"/>
</dbReference>
<dbReference type="RefSeq" id="WP_133217866.1">
    <property type="nucleotide sequence ID" value="NZ_NRSG01000004.1"/>
</dbReference>